<protein>
    <submittedName>
        <fullName evidence="1">Uncharacterized protein</fullName>
    </submittedName>
</protein>
<comment type="caution">
    <text evidence="1">The sequence shown here is derived from an EMBL/GenBank/DDBJ whole genome shotgun (WGS) entry which is preliminary data.</text>
</comment>
<gene>
    <name evidence="1" type="ORF">PC117_g23171</name>
</gene>
<evidence type="ECO:0000313" key="2">
    <source>
        <dbReference type="Proteomes" id="UP000736787"/>
    </source>
</evidence>
<organism evidence="1 2">
    <name type="scientific">Phytophthora cactorum</name>
    <dbReference type="NCBI Taxonomy" id="29920"/>
    <lineage>
        <taxon>Eukaryota</taxon>
        <taxon>Sar</taxon>
        <taxon>Stramenopiles</taxon>
        <taxon>Oomycota</taxon>
        <taxon>Peronosporomycetes</taxon>
        <taxon>Peronosporales</taxon>
        <taxon>Peronosporaceae</taxon>
        <taxon>Phytophthora</taxon>
    </lineage>
</organism>
<sequence>MVDNVAGTSSVGGGPVRVGGGSLSASSGLAGDVALSGGVASIGAATGGVVSLNGGASEVGFGGDVSISSGAGSLCSGASASGVAFSDSAMIGSGESVDDVSGMVTLSSGSSEAASSGDVPMQSGVAATVAGRVSVLGGSTSSSTGSTVTVPSGMSSDVSGLRVVLHLRLRRGGFGRQCSRRVCGREHRFFVDRMRLVELFVCLVVGVGGEVTESSGGSGSRAAGSTAFARCGSGGNLSHVQGNSSAVGADVELRRRACILFVLVDRRVRWRFLARRRLRDVCRGRLKVASKKDMRSVIYKLPMTKVDERCGALPRSRSRTRRDVRLRGYGKLKEGSACFCRSLRPQ</sequence>
<dbReference type="AlphaFoldDB" id="A0A8T1B5K6"/>
<dbReference type="Proteomes" id="UP000736787">
    <property type="component" value="Unassembled WGS sequence"/>
</dbReference>
<dbReference type="VEuPathDB" id="FungiDB:PC110_g21097"/>
<dbReference type="EMBL" id="RCMK01001372">
    <property type="protein sequence ID" value="KAG2895792.1"/>
    <property type="molecule type" value="Genomic_DNA"/>
</dbReference>
<evidence type="ECO:0000313" key="1">
    <source>
        <dbReference type="EMBL" id="KAG2895792.1"/>
    </source>
</evidence>
<name>A0A8T1B5K6_9STRA</name>
<proteinExistence type="predicted"/>
<accession>A0A8T1B5K6</accession>
<reference evidence="1" key="1">
    <citation type="submission" date="2018-10" db="EMBL/GenBank/DDBJ databases">
        <title>Effector identification in a new, highly contiguous assembly of the strawberry crown rot pathogen Phytophthora cactorum.</title>
        <authorList>
            <person name="Armitage A.D."/>
            <person name="Nellist C.F."/>
            <person name="Bates H."/>
            <person name="Vickerstaff R.J."/>
            <person name="Harrison R.J."/>
        </authorList>
    </citation>
    <scope>NUCLEOTIDE SEQUENCE</scope>
    <source>
        <strain evidence="1">4040</strain>
    </source>
</reference>